<proteinExistence type="predicted"/>
<keyword evidence="2" id="KW-1185">Reference proteome</keyword>
<organism evidence="1 2">
    <name type="scientific">Araneus ventricosus</name>
    <name type="common">Orbweaver spider</name>
    <name type="synonym">Epeira ventricosa</name>
    <dbReference type="NCBI Taxonomy" id="182803"/>
    <lineage>
        <taxon>Eukaryota</taxon>
        <taxon>Metazoa</taxon>
        <taxon>Ecdysozoa</taxon>
        <taxon>Arthropoda</taxon>
        <taxon>Chelicerata</taxon>
        <taxon>Arachnida</taxon>
        <taxon>Araneae</taxon>
        <taxon>Araneomorphae</taxon>
        <taxon>Entelegynae</taxon>
        <taxon>Araneoidea</taxon>
        <taxon>Araneidae</taxon>
        <taxon>Araneus</taxon>
    </lineage>
</organism>
<protein>
    <submittedName>
        <fullName evidence="1">Uncharacterized protein</fullName>
    </submittedName>
</protein>
<dbReference type="Proteomes" id="UP000499080">
    <property type="component" value="Unassembled WGS sequence"/>
</dbReference>
<dbReference type="EMBL" id="BGPR01006825">
    <property type="protein sequence ID" value="GBN22133.1"/>
    <property type="molecule type" value="Genomic_DNA"/>
</dbReference>
<name>A0A4Y2M6M8_ARAVE</name>
<sequence>MLEEWQTSWNNGDTGRKIYNIIPSVSLRPTNWIKGDVIFFKPGPFPDYIKRFHLSDSGECSCGGTGTALHYATEWHTFTVSWHMKRPAPNFEQEWLKGDTNNFEQEWLKRVTNNFKKE</sequence>
<dbReference type="AlphaFoldDB" id="A0A4Y2M6M8"/>
<accession>A0A4Y2M6M8</accession>
<comment type="caution">
    <text evidence="1">The sequence shown here is derived from an EMBL/GenBank/DDBJ whole genome shotgun (WGS) entry which is preliminary data.</text>
</comment>
<evidence type="ECO:0000313" key="2">
    <source>
        <dbReference type="Proteomes" id="UP000499080"/>
    </source>
</evidence>
<evidence type="ECO:0000313" key="1">
    <source>
        <dbReference type="EMBL" id="GBN22133.1"/>
    </source>
</evidence>
<reference evidence="1 2" key="1">
    <citation type="journal article" date="2019" name="Sci. Rep.">
        <title>Orb-weaving spider Araneus ventricosus genome elucidates the spidroin gene catalogue.</title>
        <authorList>
            <person name="Kono N."/>
            <person name="Nakamura H."/>
            <person name="Ohtoshi R."/>
            <person name="Moran D.A.P."/>
            <person name="Shinohara A."/>
            <person name="Yoshida Y."/>
            <person name="Fujiwara M."/>
            <person name="Mori M."/>
            <person name="Tomita M."/>
            <person name="Arakawa K."/>
        </authorList>
    </citation>
    <scope>NUCLEOTIDE SEQUENCE [LARGE SCALE GENOMIC DNA]</scope>
</reference>
<gene>
    <name evidence="1" type="ORF">AVEN_83281_1</name>
</gene>